<keyword evidence="2" id="KW-0547">Nucleotide-binding</keyword>
<dbReference type="SMART" id="SM00382">
    <property type="entry name" value="AAA"/>
    <property type="match status" value="1"/>
</dbReference>
<feature type="domain" description="MCM C-terminal AAA(+) ATPase" evidence="4">
    <location>
        <begin position="294"/>
        <end position="389"/>
    </location>
</feature>
<dbReference type="SUPFAM" id="SSF52540">
    <property type="entry name" value="P-loop containing nucleoside triphosphate hydrolases"/>
    <property type="match status" value="1"/>
</dbReference>
<evidence type="ECO:0000313" key="5">
    <source>
        <dbReference type="EMBL" id="HDL90440.1"/>
    </source>
</evidence>
<dbReference type="PROSITE" id="PS50051">
    <property type="entry name" value="MCM_2"/>
    <property type="match status" value="1"/>
</dbReference>
<dbReference type="SUPFAM" id="SSF54211">
    <property type="entry name" value="Ribosomal protein S5 domain 2-like"/>
    <property type="match status" value="1"/>
</dbReference>
<accession>A0A7C1B191</accession>
<dbReference type="PANTHER" id="PTHR32039">
    <property type="entry name" value="MAGNESIUM-CHELATASE SUBUNIT CHLI"/>
    <property type="match status" value="1"/>
</dbReference>
<dbReference type="Pfam" id="PF13541">
    <property type="entry name" value="ChlI"/>
    <property type="match status" value="1"/>
</dbReference>
<sequence>MIARLNTFTILGIEAHPVEVEVDISPGMPAFNIVGLPDNVVKESKERVRTAIKNSGFEFPLERITVNLAPAQLRKEGSGFDLPIALGILMANGVLPCQRNGSPIYCAGELALDGRIKPVFGALSMSITAKEIGISDLILPLENAMEAALVQEVTVYPLQTFNETVLFLMGKKDIQPLRANLNELTKISQCHTGDFAEVRGQEQAKRGMEIAAAGGHNILMVGPPGAGKTMLAQRLPSILPPMSFEEALETTKIYSVAGLTGRDKPLIFTRPFRAPHHSISDAGLIGGGQIPKPGEVSLAHNGVLFLDEFPEFKRNIIDLLRQPMEDGKVTISRATITLTYPAKFMLVAAMNPCPCGYLGSSQKPCTCTTTQVIRYQSKISGPVLDRIDIHIDVPAVSYKELSSHCKNMETSEEIRNRVVKARQRQIDRYYGEPIACNAHLSPSLIEKYCPITNQGHRLLKEAMERLNLSARAYHRIIKVARTIADLEDSENISEDHLLESIQYRTLDRSYGLL</sequence>
<dbReference type="Gene3D" id="3.30.230.10">
    <property type="match status" value="1"/>
</dbReference>
<dbReference type="Pfam" id="PF01078">
    <property type="entry name" value="Mg_chelatase"/>
    <property type="match status" value="1"/>
</dbReference>
<comment type="caution">
    <text evidence="5">The sequence shown here is derived from an EMBL/GenBank/DDBJ whole genome shotgun (WGS) entry which is preliminary data.</text>
</comment>
<evidence type="ECO:0000256" key="3">
    <source>
        <dbReference type="ARBA" id="ARBA00022840"/>
    </source>
</evidence>
<keyword evidence="3 5" id="KW-0067">ATP-binding</keyword>
<dbReference type="InterPro" id="IPR027417">
    <property type="entry name" value="P-loop_NTPase"/>
</dbReference>
<dbReference type="Proteomes" id="UP000886355">
    <property type="component" value="Unassembled WGS sequence"/>
</dbReference>
<dbReference type="AlphaFoldDB" id="A0A7C1B191"/>
<evidence type="ECO:0000256" key="1">
    <source>
        <dbReference type="ARBA" id="ARBA00006354"/>
    </source>
</evidence>
<dbReference type="InterPro" id="IPR004482">
    <property type="entry name" value="Mg_chelat-rel"/>
</dbReference>
<dbReference type="InterPro" id="IPR045006">
    <property type="entry name" value="CHLI-like"/>
</dbReference>
<dbReference type="PRINTS" id="PR01657">
    <property type="entry name" value="MCMFAMILY"/>
</dbReference>
<comment type="similarity">
    <text evidence="1">Belongs to the Mg-chelatase subunits D/I family. ComM subfamily.</text>
</comment>
<gene>
    <name evidence="5" type="ORF">ENG14_06005</name>
</gene>
<organism evidence="5">
    <name type="scientific">Thermodesulforhabdus norvegica</name>
    <dbReference type="NCBI Taxonomy" id="39841"/>
    <lineage>
        <taxon>Bacteria</taxon>
        <taxon>Pseudomonadati</taxon>
        <taxon>Thermodesulfobacteriota</taxon>
        <taxon>Syntrophobacteria</taxon>
        <taxon>Syntrophobacterales</taxon>
        <taxon>Thermodesulforhabdaceae</taxon>
        <taxon>Thermodesulforhabdus</taxon>
    </lineage>
</organism>
<dbReference type="NCBIfam" id="TIGR00368">
    <property type="entry name" value="YifB family Mg chelatase-like AAA ATPase"/>
    <property type="match status" value="1"/>
</dbReference>
<dbReference type="InterPro" id="IPR001208">
    <property type="entry name" value="MCM_dom"/>
</dbReference>
<dbReference type="EMBL" id="DQZW01000283">
    <property type="protein sequence ID" value="HDL90440.1"/>
    <property type="molecule type" value="Genomic_DNA"/>
</dbReference>
<dbReference type="InterPro" id="IPR025158">
    <property type="entry name" value="Mg_chelat-rel_C"/>
</dbReference>
<protein>
    <submittedName>
        <fullName evidence="5">ATP-binding protein</fullName>
    </submittedName>
</protein>
<dbReference type="Gene3D" id="3.40.50.300">
    <property type="entry name" value="P-loop containing nucleotide triphosphate hydrolases"/>
    <property type="match status" value="1"/>
</dbReference>
<evidence type="ECO:0000256" key="2">
    <source>
        <dbReference type="ARBA" id="ARBA00022741"/>
    </source>
</evidence>
<dbReference type="GO" id="GO:0005524">
    <property type="term" value="F:ATP binding"/>
    <property type="evidence" value="ECO:0007669"/>
    <property type="project" value="UniProtKB-KW"/>
</dbReference>
<dbReference type="PANTHER" id="PTHR32039:SF7">
    <property type="entry name" value="COMPETENCE PROTEIN COMM"/>
    <property type="match status" value="1"/>
</dbReference>
<dbReference type="InterPro" id="IPR003593">
    <property type="entry name" value="AAA+_ATPase"/>
</dbReference>
<dbReference type="GO" id="GO:0003677">
    <property type="term" value="F:DNA binding"/>
    <property type="evidence" value="ECO:0007669"/>
    <property type="project" value="InterPro"/>
</dbReference>
<proteinExistence type="inferred from homology"/>
<name>A0A7C1B191_9BACT</name>
<dbReference type="InterPro" id="IPR000523">
    <property type="entry name" value="Mg_chelatse_chII-like_cat_dom"/>
</dbReference>
<evidence type="ECO:0000259" key="4">
    <source>
        <dbReference type="PROSITE" id="PS50051"/>
    </source>
</evidence>
<dbReference type="Pfam" id="PF13335">
    <property type="entry name" value="Mg_chelatase_C"/>
    <property type="match status" value="1"/>
</dbReference>
<dbReference type="InterPro" id="IPR014721">
    <property type="entry name" value="Ribsml_uS5_D2-typ_fold_subgr"/>
</dbReference>
<dbReference type="InterPro" id="IPR020568">
    <property type="entry name" value="Ribosomal_Su5_D2-typ_SF"/>
</dbReference>
<reference evidence="5" key="1">
    <citation type="journal article" date="2020" name="mSystems">
        <title>Genome- and Community-Level Interaction Insights into Carbon Utilization and Element Cycling Functions of Hydrothermarchaeota in Hydrothermal Sediment.</title>
        <authorList>
            <person name="Zhou Z."/>
            <person name="Liu Y."/>
            <person name="Xu W."/>
            <person name="Pan J."/>
            <person name="Luo Z.H."/>
            <person name="Li M."/>
        </authorList>
    </citation>
    <scope>NUCLEOTIDE SEQUENCE [LARGE SCALE GENOMIC DNA]</scope>
    <source>
        <strain evidence="5">HyVt-19</strain>
    </source>
</reference>